<gene>
    <name evidence="1" type="ORF">ANN_03192</name>
</gene>
<protein>
    <submittedName>
        <fullName evidence="1">Uncharacterized protein</fullName>
    </submittedName>
</protein>
<comment type="caution">
    <text evidence="1">The sequence shown here is derived from an EMBL/GenBank/DDBJ whole genome shotgun (WGS) entry which is preliminary data.</text>
</comment>
<accession>A0ABQ8TYB7</accession>
<sequence length="207" mass="23777">MLGAGDRTELRRLEAFLTERPQISEVSTAGHGRLGNLRSGVRRSQTAIHRMPSIVTEPFDSAAAADRQSLEDTRFALEHVNWHLQHWWQVLFTDESRFSLTFCVERLRVWRRRGERLEEPKILENDKFVWDSVMVLASNSLETKTALTVVPGRLNAIGYVENILRQYVLSVMESMGFGLVLMHDYVRAHVAAVSMNFVNEHEIPVMD</sequence>
<reference evidence="1 2" key="1">
    <citation type="journal article" date="2022" name="Allergy">
        <title>Genome assembly and annotation of Periplaneta americana reveal a comprehensive cockroach allergen profile.</title>
        <authorList>
            <person name="Wang L."/>
            <person name="Xiong Q."/>
            <person name="Saelim N."/>
            <person name="Wang L."/>
            <person name="Nong W."/>
            <person name="Wan A.T."/>
            <person name="Shi M."/>
            <person name="Liu X."/>
            <person name="Cao Q."/>
            <person name="Hui J.H.L."/>
            <person name="Sookrung N."/>
            <person name="Leung T.F."/>
            <person name="Tungtrongchitr A."/>
            <person name="Tsui S.K.W."/>
        </authorList>
    </citation>
    <scope>NUCLEOTIDE SEQUENCE [LARGE SCALE GENOMIC DNA]</scope>
    <source>
        <strain evidence="1">PWHHKU_190912</strain>
    </source>
</reference>
<name>A0ABQ8TYB7_PERAM</name>
<dbReference type="EMBL" id="JAJSOF020000001">
    <property type="protein sequence ID" value="KAJ4451722.1"/>
    <property type="molecule type" value="Genomic_DNA"/>
</dbReference>
<evidence type="ECO:0000313" key="2">
    <source>
        <dbReference type="Proteomes" id="UP001148838"/>
    </source>
</evidence>
<dbReference type="Gene3D" id="3.30.420.10">
    <property type="entry name" value="Ribonuclease H-like superfamily/Ribonuclease H"/>
    <property type="match status" value="1"/>
</dbReference>
<organism evidence="1 2">
    <name type="scientific">Periplaneta americana</name>
    <name type="common">American cockroach</name>
    <name type="synonym">Blatta americana</name>
    <dbReference type="NCBI Taxonomy" id="6978"/>
    <lineage>
        <taxon>Eukaryota</taxon>
        <taxon>Metazoa</taxon>
        <taxon>Ecdysozoa</taxon>
        <taxon>Arthropoda</taxon>
        <taxon>Hexapoda</taxon>
        <taxon>Insecta</taxon>
        <taxon>Pterygota</taxon>
        <taxon>Neoptera</taxon>
        <taxon>Polyneoptera</taxon>
        <taxon>Dictyoptera</taxon>
        <taxon>Blattodea</taxon>
        <taxon>Blattoidea</taxon>
        <taxon>Blattidae</taxon>
        <taxon>Blattinae</taxon>
        <taxon>Periplaneta</taxon>
    </lineage>
</organism>
<evidence type="ECO:0000313" key="1">
    <source>
        <dbReference type="EMBL" id="KAJ4451722.1"/>
    </source>
</evidence>
<dbReference type="Proteomes" id="UP001148838">
    <property type="component" value="Unassembled WGS sequence"/>
</dbReference>
<keyword evidence="2" id="KW-1185">Reference proteome</keyword>
<proteinExistence type="predicted"/>
<dbReference type="InterPro" id="IPR036397">
    <property type="entry name" value="RNaseH_sf"/>
</dbReference>